<evidence type="ECO:0000313" key="1">
    <source>
        <dbReference type="EMBL" id="MTH70309.1"/>
    </source>
</evidence>
<dbReference type="AlphaFoldDB" id="A0A6I3MA08"/>
<sequence length="160" mass="16528">MTTAHVRIALAASYIASTTRILRAGRAPDHRTPADGAPTRAAATWFPIVNGAPAAIDAPSLTPGHPAPLVRRALPRRAASPAPAPAVPMIPVLPARIPSADAPPATPATIPPIAARWSDEQAPTAVPVLGAADIPAVVERVVGELDRRVTAARERRGWTA</sequence>
<gene>
    <name evidence="1" type="ORF">GJ743_18255</name>
</gene>
<dbReference type="OrthoDB" id="5198818at2"/>
<organism evidence="1 2">
    <name type="scientific">Agromyces bracchium</name>
    <dbReference type="NCBI Taxonomy" id="88376"/>
    <lineage>
        <taxon>Bacteria</taxon>
        <taxon>Bacillati</taxon>
        <taxon>Actinomycetota</taxon>
        <taxon>Actinomycetes</taxon>
        <taxon>Micrococcales</taxon>
        <taxon>Microbacteriaceae</taxon>
        <taxon>Agromyces</taxon>
    </lineage>
</organism>
<reference evidence="1 2" key="1">
    <citation type="submission" date="2019-11" db="EMBL/GenBank/DDBJ databases">
        <title>Agromyces kandeliae sp. nov., isolated from mangrove soil.</title>
        <authorList>
            <person name="Wang R."/>
        </authorList>
    </citation>
    <scope>NUCLEOTIDE SEQUENCE [LARGE SCALE GENOMIC DNA]</scope>
    <source>
        <strain evidence="1 2">JCM 11433</strain>
    </source>
</reference>
<name>A0A6I3MA08_9MICO</name>
<comment type="caution">
    <text evidence="1">The sequence shown here is derived from an EMBL/GenBank/DDBJ whole genome shotgun (WGS) entry which is preliminary data.</text>
</comment>
<protein>
    <submittedName>
        <fullName evidence="1">Uncharacterized protein</fullName>
    </submittedName>
</protein>
<proteinExistence type="predicted"/>
<keyword evidence="2" id="KW-1185">Reference proteome</keyword>
<accession>A0A6I3MA08</accession>
<dbReference type="EMBL" id="WMLB01000044">
    <property type="protein sequence ID" value="MTH70309.1"/>
    <property type="molecule type" value="Genomic_DNA"/>
</dbReference>
<evidence type="ECO:0000313" key="2">
    <source>
        <dbReference type="Proteomes" id="UP000433071"/>
    </source>
</evidence>
<dbReference type="Proteomes" id="UP000433071">
    <property type="component" value="Unassembled WGS sequence"/>
</dbReference>